<evidence type="ECO:0000313" key="2">
    <source>
        <dbReference type="Proteomes" id="UP001250932"/>
    </source>
</evidence>
<comment type="caution">
    <text evidence="1">The sequence shown here is derived from an EMBL/GenBank/DDBJ whole genome shotgun (WGS) entry which is preliminary data.</text>
</comment>
<keyword evidence="2" id="KW-1185">Reference proteome</keyword>
<protein>
    <submittedName>
        <fullName evidence="1">Uncharacterized protein</fullName>
    </submittedName>
</protein>
<dbReference type="RefSeq" id="WP_313832035.1">
    <property type="nucleotide sequence ID" value="NZ_JAQOUE010000001.1"/>
</dbReference>
<name>A0ABU3K5J3_9BACT</name>
<evidence type="ECO:0000313" key="1">
    <source>
        <dbReference type="EMBL" id="MDT7041687.1"/>
    </source>
</evidence>
<dbReference type="Proteomes" id="UP001250932">
    <property type="component" value="Unassembled WGS sequence"/>
</dbReference>
<reference evidence="1 2" key="1">
    <citation type="journal article" date="2023" name="ISME J.">
        <title>Cultivation and genomic characterization of novel and ubiquitous marine nitrite-oxidizing bacteria from the Nitrospirales.</title>
        <authorList>
            <person name="Mueller A.J."/>
            <person name="Daebeler A."/>
            <person name="Herbold C.W."/>
            <person name="Kirkegaard R.H."/>
            <person name="Daims H."/>
        </authorList>
    </citation>
    <scope>NUCLEOTIDE SEQUENCE [LARGE SCALE GENOMIC DNA]</scope>
    <source>
        <strain evidence="1 2">EB</strain>
    </source>
</reference>
<proteinExistence type="predicted"/>
<gene>
    <name evidence="1" type="ORF">PPG34_04945</name>
</gene>
<sequence>MRTMWLLGVGLVLSFALPVEQVRGAFDHSHWIIIQAPPPTEFTKAPVSEFESLFYVVGRDVELHEESRWQGISASSGRLLQSKRASAQYVGAVMAMLATFHEAGVLPPEADPRANQLIRSLIQFQSMFLKSEEPAVHEYFSTALSRQWGARTEEIRAAFYEQGWSSESLEALVEYSRQHGMWEQPGMEVVFQSYYLSQADWALVEEIFLKARERLVSQHQNIHKVFSRKRQGMPGGNLPQN</sequence>
<accession>A0ABU3K5J3</accession>
<dbReference type="EMBL" id="JAQOUE010000001">
    <property type="protein sequence ID" value="MDT7041687.1"/>
    <property type="molecule type" value="Genomic_DNA"/>
</dbReference>
<organism evidence="1 2">
    <name type="scientific">Candidatus Nitronereus thalassa</name>
    <dbReference type="NCBI Taxonomy" id="3020898"/>
    <lineage>
        <taxon>Bacteria</taxon>
        <taxon>Pseudomonadati</taxon>
        <taxon>Nitrospirota</taxon>
        <taxon>Nitrospiria</taxon>
        <taxon>Nitrospirales</taxon>
        <taxon>Nitrospiraceae</taxon>
        <taxon>Candidatus Nitronereus</taxon>
    </lineage>
</organism>